<sequence>MPSNLLNAQGSFNSSKKSGHRRRVQHSVIWAHYRPAAAQQRNLTGPLPTDGAIQPNHVIQAGRSASAAASAKGLPKADLQACPIDPGDAAISVDVSDAQLATIAKSRDPPPGQRSHAAKSNGGSRPSLQMQPLTTVERTGCENCCCPTNVDIPMGTSRKSLRTCENAQAEAAARAVCSRSVLLSKRRPWHGSRSTG</sequence>
<gene>
    <name evidence="2" type="ORF">PhaeoP66_04202</name>
</gene>
<feature type="compositionally biased region" description="Polar residues" evidence="1">
    <location>
        <begin position="1"/>
        <end position="16"/>
    </location>
</feature>
<dbReference type="Proteomes" id="UP000236536">
    <property type="component" value="Plasmid pP66_c"/>
</dbReference>
<name>A0ABN5GTI5_9RHOB</name>
<dbReference type="EMBL" id="CP010708">
    <property type="protein sequence ID" value="AUQ96928.1"/>
    <property type="molecule type" value="Genomic_DNA"/>
</dbReference>
<keyword evidence="3" id="KW-1185">Reference proteome</keyword>
<proteinExistence type="predicted"/>
<accession>A0ABN5GTI5</accession>
<feature type="region of interest" description="Disordered" evidence="1">
    <location>
        <begin position="1"/>
        <end position="23"/>
    </location>
</feature>
<evidence type="ECO:0000256" key="1">
    <source>
        <dbReference type="SAM" id="MobiDB-lite"/>
    </source>
</evidence>
<reference evidence="2 3" key="2">
    <citation type="journal article" date="2017" name="Int. J. Syst. Evol. Microbiol.">
        <title>Adaptation of Surface-Associated Bacteria to the Open Ocean: A Genomically Distinct Subpopulation of Phaeobacter gallaeciensis Colonizes Pacific Mesozooplankton.</title>
        <authorList>
            <person name="Freese H.M."/>
            <person name="Methner A."/>
            <person name="Overmann J."/>
        </authorList>
    </citation>
    <scope>NUCLEOTIDE SEQUENCE [LARGE SCALE GENOMIC DNA]</scope>
    <source>
        <strain evidence="2 3">P66</strain>
    </source>
</reference>
<evidence type="ECO:0000313" key="2">
    <source>
        <dbReference type="EMBL" id="AUQ96928.1"/>
    </source>
</evidence>
<protein>
    <recommendedName>
        <fullName evidence="4">Transposase</fullName>
    </recommendedName>
</protein>
<keyword evidence="2" id="KW-0614">Plasmid</keyword>
<feature type="region of interest" description="Disordered" evidence="1">
    <location>
        <begin position="103"/>
        <end position="129"/>
    </location>
</feature>
<evidence type="ECO:0008006" key="4">
    <source>
        <dbReference type="Google" id="ProtNLM"/>
    </source>
</evidence>
<geneLocation type="plasmid" evidence="2 3">
    <name>pP66_c</name>
</geneLocation>
<reference evidence="2 3" key="1">
    <citation type="journal article" date="2017" name="Genome Biol. Evol.">
        <title>Trajectories and Drivers of Genome Evolution in Surface-Associated Marine Phaeobacter.</title>
        <authorList>
            <person name="Freese H.M."/>
            <person name="Sikorski J."/>
            <person name="Bunk B."/>
            <person name="Scheuner C."/>
            <person name="Meier-Kolthoff J.P."/>
            <person name="Sproer C."/>
            <person name="Gram L."/>
            <person name="Overmann J."/>
        </authorList>
    </citation>
    <scope>NUCLEOTIDE SEQUENCE [LARGE SCALE GENOMIC DNA]</scope>
    <source>
        <strain evidence="2 3">P66</strain>
    </source>
</reference>
<evidence type="ECO:0000313" key="3">
    <source>
        <dbReference type="Proteomes" id="UP000236536"/>
    </source>
</evidence>
<organism evidence="2 3">
    <name type="scientific">Phaeobacter inhibens</name>
    <dbReference type="NCBI Taxonomy" id="221822"/>
    <lineage>
        <taxon>Bacteria</taxon>
        <taxon>Pseudomonadati</taxon>
        <taxon>Pseudomonadota</taxon>
        <taxon>Alphaproteobacteria</taxon>
        <taxon>Rhodobacterales</taxon>
        <taxon>Roseobacteraceae</taxon>
        <taxon>Phaeobacter</taxon>
    </lineage>
</organism>